<dbReference type="InterPro" id="IPR000943">
    <property type="entry name" value="RNA_pol_sigma70"/>
</dbReference>
<evidence type="ECO:0000313" key="8">
    <source>
        <dbReference type="Proteomes" id="UP001149140"/>
    </source>
</evidence>
<name>A0A9X3MN32_9ACTN</name>
<dbReference type="SUPFAM" id="SSF88946">
    <property type="entry name" value="Sigma2 domain of RNA polymerase sigma factors"/>
    <property type="match status" value="1"/>
</dbReference>
<keyword evidence="3" id="KW-0238">DNA-binding</keyword>
<dbReference type="Gene3D" id="1.20.120.1810">
    <property type="match status" value="1"/>
</dbReference>
<dbReference type="InterPro" id="IPR007624">
    <property type="entry name" value="RNA_pol_sigma70_r3"/>
</dbReference>
<dbReference type="CDD" id="cd06171">
    <property type="entry name" value="Sigma70_r4"/>
    <property type="match status" value="1"/>
</dbReference>
<dbReference type="Pfam" id="PF04545">
    <property type="entry name" value="Sigma70_r4"/>
    <property type="match status" value="1"/>
</dbReference>
<evidence type="ECO:0000256" key="5">
    <source>
        <dbReference type="PROSITE-ProRule" id="PRU00169"/>
    </source>
</evidence>
<dbReference type="InterPro" id="IPR007627">
    <property type="entry name" value="RNA_pol_sigma70_r2"/>
</dbReference>
<evidence type="ECO:0000256" key="1">
    <source>
        <dbReference type="ARBA" id="ARBA00023015"/>
    </source>
</evidence>
<dbReference type="GO" id="GO:0000160">
    <property type="term" value="P:phosphorelay signal transduction system"/>
    <property type="evidence" value="ECO:0007669"/>
    <property type="project" value="InterPro"/>
</dbReference>
<feature type="domain" description="Response regulatory" evidence="6">
    <location>
        <begin position="278"/>
        <end position="388"/>
    </location>
</feature>
<organism evidence="7 8">
    <name type="scientific">Solirubrobacter ginsenosidimutans</name>
    <dbReference type="NCBI Taxonomy" id="490573"/>
    <lineage>
        <taxon>Bacteria</taxon>
        <taxon>Bacillati</taxon>
        <taxon>Actinomycetota</taxon>
        <taxon>Thermoleophilia</taxon>
        <taxon>Solirubrobacterales</taxon>
        <taxon>Solirubrobacteraceae</taxon>
        <taxon>Solirubrobacter</taxon>
    </lineage>
</organism>
<comment type="caution">
    <text evidence="7">The sequence shown here is derived from an EMBL/GenBank/DDBJ whole genome shotgun (WGS) entry which is preliminary data.</text>
</comment>
<dbReference type="PROSITE" id="PS50110">
    <property type="entry name" value="RESPONSE_REGULATORY"/>
    <property type="match status" value="1"/>
</dbReference>
<proteinExistence type="predicted"/>
<dbReference type="EMBL" id="JAPDOD010000001">
    <property type="protein sequence ID" value="MDA0158636.1"/>
    <property type="molecule type" value="Genomic_DNA"/>
</dbReference>
<keyword evidence="4" id="KW-0804">Transcription</keyword>
<sequence>MAKARRTPEDDRRYRVFHDNERRLFARFAVDHSPATRDAITAQFMPLARKLAWRYRDSDDIEDLEQIAAIGLLKAIERFDPKRGLAFSTLAFPTILGELRRHLRDRGWSVRPPRDIQTLAARVDRNTSALRAELGRSPTVPEIAARVETSVERITEVLQAATARRALSLDQPRNDGDSRTPGIAIDETGFLATENAMLLESLMRHLPRRERRVLHLRFHEDLTQTQIGEIVGITQMQVSRTIRAALERLQRIASDRQAMTSEIATPPADPTRASSAKTIVVVDDERSVRALIRFLLEDAGHQVIEAANGEAGLAAVANCNAALIVTDVMMPLMNGHEMIARLRADTRTAAIPIVVLSAEANIATFHADAAIAKPFKNGDLTETVNTLLERAG</sequence>
<dbReference type="GO" id="GO:0016987">
    <property type="term" value="F:sigma factor activity"/>
    <property type="evidence" value="ECO:0007669"/>
    <property type="project" value="UniProtKB-KW"/>
</dbReference>
<dbReference type="InterPro" id="IPR001789">
    <property type="entry name" value="Sig_transdc_resp-reg_receiver"/>
</dbReference>
<keyword evidence="2" id="KW-0731">Sigma factor</keyword>
<dbReference type="GO" id="GO:0003677">
    <property type="term" value="F:DNA binding"/>
    <property type="evidence" value="ECO:0007669"/>
    <property type="project" value="UniProtKB-KW"/>
</dbReference>
<dbReference type="RefSeq" id="WP_270037224.1">
    <property type="nucleotide sequence ID" value="NZ_JAPDOD010000001.1"/>
</dbReference>
<dbReference type="InterPro" id="IPR013325">
    <property type="entry name" value="RNA_pol_sigma_r2"/>
</dbReference>
<protein>
    <submittedName>
        <fullName evidence="7">Sigma-70 family RNA polymerase sigma factor</fullName>
    </submittedName>
</protein>
<feature type="modified residue" description="4-aspartylphosphate" evidence="5">
    <location>
        <position position="327"/>
    </location>
</feature>
<dbReference type="Gene3D" id="3.40.50.2300">
    <property type="match status" value="1"/>
</dbReference>
<evidence type="ECO:0000256" key="4">
    <source>
        <dbReference type="ARBA" id="ARBA00023163"/>
    </source>
</evidence>
<dbReference type="PANTHER" id="PTHR30385:SF4">
    <property type="entry name" value="RNA POLYMERASE SIGMA-E FACTOR"/>
    <property type="match status" value="1"/>
</dbReference>
<keyword evidence="8" id="KW-1185">Reference proteome</keyword>
<dbReference type="Proteomes" id="UP001149140">
    <property type="component" value="Unassembled WGS sequence"/>
</dbReference>
<evidence type="ECO:0000259" key="6">
    <source>
        <dbReference type="PROSITE" id="PS50110"/>
    </source>
</evidence>
<keyword evidence="1" id="KW-0805">Transcription regulation</keyword>
<dbReference type="Pfam" id="PF00072">
    <property type="entry name" value="Response_reg"/>
    <property type="match status" value="1"/>
</dbReference>
<dbReference type="Pfam" id="PF04542">
    <property type="entry name" value="Sigma70_r2"/>
    <property type="match status" value="1"/>
</dbReference>
<dbReference type="InterPro" id="IPR014284">
    <property type="entry name" value="RNA_pol_sigma-70_dom"/>
</dbReference>
<dbReference type="PRINTS" id="PR00046">
    <property type="entry name" value="SIGMA70FCT"/>
</dbReference>
<dbReference type="PANTHER" id="PTHR30385">
    <property type="entry name" value="SIGMA FACTOR F FLAGELLAR"/>
    <property type="match status" value="1"/>
</dbReference>
<keyword evidence="5" id="KW-0597">Phosphoprotein</keyword>
<dbReference type="Pfam" id="PF04539">
    <property type="entry name" value="Sigma70_r3"/>
    <property type="match status" value="1"/>
</dbReference>
<dbReference type="SUPFAM" id="SSF52172">
    <property type="entry name" value="CheY-like"/>
    <property type="match status" value="1"/>
</dbReference>
<evidence type="ECO:0000256" key="2">
    <source>
        <dbReference type="ARBA" id="ARBA00023082"/>
    </source>
</evidence>
<evidence type="ECO:0000313" key="7">
    <source>
        <dbReference type="EMBL" id="MDA0158636.1"/>
    </source>
</evidence>
<evidence type="ECO:0000256" key="3">
    <source>
        <dbReference type="ARBA" id="ARBA00023125"/>
    </source>
</evidence>
<dbReference type="InterPro" id="IPR007630">
    <property type="entry name" value="RNA_pol_sigma70_r4"/>
</dbReference>
<gene>
    <name evidence="7" type="ORF">OM076_00045</name>
</gene>
<accession>A0A9X3MN32</accession>
<dbReference type="NCBIfam" id="TIGR02937">
    <property type="entry name" value="sigma70-ECF"/>
    <property type="match status" value="1"/>
</dbReference>
<dbReference type="GO" id="GO:0006352">
    <property type="term" value="P:DNA-templated transcription initiation"/>
    <property type="evidence" value="ECO:0007669"/>
    <property type="project" value="InterPro"/>
</dbReference>
<dbReference type="InterPro" id="IPR013324">
    <property type="entry name" value="RNA_pol_sigma_r3/r4-like"/>
</dbReference>
<dbReference type="InterPro" id="IPR011006">
    <property type="entry name" value="CheY-like_superfamily"/>
</dbReference>
<dbReference type="Gene3D" id="1.20.140.160">
    <property type="match status" value="1"/>
</dbReference>
<dbReference type="AlphaFoldDB" id="A0A9X3MN32"/>
<reference evidence="7" key="1">
    <citation type="submission" date="2022-10" db="EMBL/GenBank/DDBJ databases">
        <title>The WGS of Solirubrobacter ginsenosidimutans DSM 21036.</title>
        <authorList>
            <person name="Jiang Z."/>
        </authorList>
    </citation>
    <scope>NUCLEOTIDE SEQUENCE</scope>
    <source>
        <strain evidence="7">DSM 21036</strain>
    </source>
</reference>
<dbReference type="SMART" id="SM00448">
    <property type="entry name" value="REC"/>
    <property type="match status" value="1"/>
</dbReference>
<dbReference type="SUPFAM" id="SSF88659">
    <property type="entry name" value="Sigma3 and sigma4 domains of RNA polymerase sigma factors"/>
    <property type="match status" value="2"/>
</dbReference>